<accession>A0A7D5L934</accession>
<reference evidence="2 3" key="1">
    <citation type="submission" date="2020-06" db="EMBL/GenBank/DDBJ databases">
        <title>NJ-3-1, isolated from saline soil.</title>
        <authorList>
            <person name="Cui H.L."/>
            <person name="Shi X."/>
        </authorList>
    </citation>
    <scope>NUCLEOTIDE SEQUENCE [LARGE SCALE GENOMIC DNA]</scope>
    <source>
        <strain evidence="2 3">NJ-3-1</strain>
    </source>
</reference>
<dbReference type="GeneID" id="56036598"/>
<dbReference type="AlphaFoldDB" id="A0A7D5L934"/>
<evidence type="ECO:0000313" key="2">
    <source>
        <dbReference type="EMBL" id="QLG60948.1"/>
    </source>
</evidence>
<organism evidence="2 3">
    <name type="scientific">Halorarum salinum</name>
    <dbReference type="NCBI Taxonomy" id="2743089"/>
    <lineage>
        <taxon>Archaea</taxon>
        <taxon>Methanobacteriati</taxon>
        <taxon>Methanobacteriota</taxon>
        <taxon>Stenosarchaea group</taxon>
        <taxon>Halobacteria</taxon>
        <taxon>Halobacteriales</taxon>
        <taxon>Haloferacaceae</taxon>
        <taxon>Halorarum</taxon>
    </lineage>
</organism>
<name>A0A7D5L934_9EURY</name>
<evidence type="ECO:0000313" key="3">
    <source>
        <dbReference type="Proteomes" id="UP000509626"/>
    </source>
</evidence>
<feature type="transmembrane region" description="Helical" evidence="1">
    <location>
        <begin position="197"/>
        <end position="219"/>
    </location>
</feature>
<dbReference type="RefSeq" id="WP_179267533.1">
    <property type="nucleotide sequence ID" value="NZ_CP058579.1"/>
</dbReference>
<feature type="transmembrane region" description="Helical" evidence="1">
    <location>
        <begin position="77"/>
        <end position="101"/>
    </location>
</feature>
<dbReference type="OrthoDB" id="308076at2157"/>
<proteinExistence type="predicted"/>
<feature type="transmembrane region" description="Helical" evidence="1">
    <location>
        <begin position="47"/>
        <end position="65"/>
    </location>
</feature>
<evidence type="ECO:0000256" key="1">
    <source>
        <dbReference type="SAM" id="Phobius"/>
    </source>
</evidence>
<gene>
    <name evidence="2" type="ORF">HUG12_04025</name>
</gene>
<feature type="transmembrane region" description="Helical" evidence="1">
    <location>
        <begin position="17"/>
        <end position="35"/>
    </location>
</feature>
<feature type="transmembrane region" description="Helical" evidence="1">
    <location>
        <begin position="169"/>
        <end position="191"/>
    </location>
</feature>
<sequence length="225" mass="23750">MSVSFARLADVDLRGRHGWLLGVVALELLSVVAYFGLTPARPTGLRYVLYPFVWITVGLWAVAAVDVRPDAPRSHRVAAAFVAVAYFLVLAWLAGLVAVYAGSHAHSHAYVHGFQVSMAAPGWGPRIAYVTHAFHVYFVPYRVLGFLALAYLVYATVLDATAAALSGTLGLAACVGCTFPVFASFVAGVVGPGVATSVTGLSVDISTAVYLVAVGLLVVRPGFRR</sequence>
<dbReference type="KEGG" id="halu:HUG12_04025"/>
<dbReference type="InterPro" id="IPR055968">
    <property type="entry name" value="DUF7546"/>
</dbReference>
<protein>
    <submittedName>
        <fullName evidence="2">Uncharacterized protein</fullName>
    </submittedName>
</protein>
<feature type="transmembrane region" description="Helical" evidence="1">
    <location>
        <begin position="139"/>
        <end position="157"/>
    </location>
</feature>
<keyword evidence="1" id="KW-0812">Transmembrane</keyword>
<dbReference type="Proteomes" id="UP000509626">
    <property type="component" value="Chromosome"/>
</dbReference>
<keyword evidence="1" id="KW-0472">Membrane</keyword>
<dbReference type="EMBL" id="CP058579">
    <property type="protein sequence ID" value="QLG60948.1"/>
    <property type="molecule type" value="Genomic_DNA"/>
</dbReference>
<keyword evidence="1" id="KW-1133">Transmembrane helix</keyword>
<dbReference type="Pfam" id="PF24412">
    <property type="entry name" value="DUF7546"/>
    <property type="match status" value="1"/>
</dbReference>
<keyword evidence="3" id="KW-1185">Reference proteome</keyword>